<gene>
    <name evidence="2" type="ORF">HOLleu_13572</name>
</gene>
<organism evidence="2 3">
    <name type="scientific">Holothuria leucospilota</name>
    <name type="common">Black long sea cucumber</name>
    <name type="synonym">Mertensiothuria leucospilota</name>
    <dbReference type="NCBI Taxonomy" id="206669"/>
    <lineage>
        <taxon>Eukaryota</taxon>
        <taxon>Metazoa</taxon>
        <taxon>Echinodermata</taxon>
        <taxon>Eleutherozoa</taxon>
        <taxon>Echinozoa</taxon>
        <taxon>Holothuroidea</taxon>
        <taxon>Aspidochirotacea</taxon>
        <taxon>Aspidochirotida</taxon>
        <taxon>Holothuriidae</taxon>
        <taxon>Holothuria</taxon>
    </lineage>
</organism>
<reference evidence="2" key="1">
    <citation type="submission" date="2021-10" db="EMBL/GenBank/DDBJ databases">
        <title>Tropical sea cucumber genome reveals ecological adaptation and Cuvierian tubules defense mechanism.</title>
        <authorList>
            <person name="Chen T."/>
        </authorList>
    </citation>
    <scope>NUCLEOTIDE SEQUENCE</scope>
    <source>
        <strain evidence="2">Nanhai2018</strain>
        <tissue evidence="2">Muscle</tissue>
    </source>
</reference>
<proteinExistence type="predicted"/>
<dbReference type="Proteomes" id="UP001152320">
    <property type="component" value="Chromosome 5"/>
</dbReference>
<dbReference type="InterPro" id="IPR050111">
    <property type="entry name" value="C-type_lectin/snaclec_domain"/>
</dbReference>
<dbReference type="InterPro" id="IPR016186">
    <property type="entry name" value="C-type_lectin-like/link_sf"/>
</dbReference>
<dbReference type="EMBL" id="JAIZAY010000005">
    <property type="protein sequence ID" value="KAJ8042503.1"/>
    <property type="molecule type" value="Genomic_DNA"/>
</dbReference>
<evidence type="ECO:0000313" key="3">
    <source>
        <dbReference type="Proteomes" id="UP001152320"/>
    </source>
</evidence>
<dbReference type="SMART" id="SM00034">
    <property type="entry name" value="CLECT"/>
    <property type="match status" value="1"/>
</dbReference>
<evidence type="ECO:0000259" key="1">
    <source>
        <dbReference type="PROSITE" id="PS50041"/>
    </source>
</evidence>
<dbReference type="PANTHER" id="PTHR22803">
    <property type="entry name" value="MANNOSE, PHOSPHOLIPASE, LECTIN RECEPTOR RELATED"/>
    <property type="match status" value="1"/>
</dbReference>
<dbReference type="OrthoDB" id="7357196at2759"/>
<feature type="domain" description="C-type lectin" evidence="1">
    <location>
        <begin position="30"/>
        <end position="163"/>
    </location>
</feature>
<dbReference type="InterPro" id="IPR001304">
    <property type="entry name" value="C-type_lectin-like"/>
</dbReference>
<evidence type="ECO:0000313" key="2">
    <source>
        <dbReference type="EMBL" id="KAJ8042503.1"/>
    </source>
</evidence>
<dbReference type="SUPFAM" id="SSF56436">
    <property type="entry name" value="C-type lectin-like"/>
    <property type="match status" value="1"/>
</dbReference>
<protein>
    <submittedName>
        <fullName evidence="2">Echinoidin</fullName>
    </submittedName>
</protein>
<keyword evidence="3" id="KW-1185">Reference proteome</keyword>
<comment type="caution">
    <text evidence="2">The sequence shown here is derived from an EMBL/GenBank/DDBJ whole genome shotgun (WGS) entry which is preliminary data.</text>
</comment>
<accession>A0A9Q1CD37</accession>
<dbReference type="Pfam" id="PF00059">
    <property type="entry name" value="Lectin_C"/>
    <property type="match status" value="1"/>
</dbReference>
<dbReference type="Gene3D" id="3.10.100.10">
    <property type="entry name" value="Mannose-Binding Protein A, subunit A"/>
    <property type="match status" value="1"/>
</dbReference>
<dbReference type="AlphaFoldDB" id="A0A9Q1CD37"/>
<sequence>MGKVLHRSVCRDGHFGAGTVTVFEMSNFCYCRYFNNLRLDWIAAEKYCNQFGTVHEGAEDQLAHLVSIHSEHENTFVRALWESLREPSDNRQWCWIGYNDLATEGEFVWSDQSPPQFSKWGTGQPNSHGGDQDCGAIDTSGHGPNLGSWDDGTCSSRLPFMCKMLPVHLSH</sequence>
<dbReference type="InterPro" id="IPR016187">
    <property type="entry name" value="CTDL_fold"/>
</dbReference>
<name>A0A9Q1CD37_HOLLE</name>
<dbReference type="PROSITE" id="PS50041">
    <property type="entry name" value="C_TYPE_LECTIN_2"/>
    <property type="match status" value="1"/>
</dbReference>